<accession>A0A8J2RVM4</accession>
<dbReference type="InterPro" id="IPR052740">
    <property type="entry name" value="CE4"/>
</dbReference>
<dbReference type="AlphaFoldDB" id="A0A8J2RVM4"/>
<protein>
    <submittedName>
        <fullName evidence="1">Uncharacterized protein</fullName>
    </submittedName>
</protein>
<evidence type="ECO:0000313" key="1">
    <source>
        <dbReference type="EMBL" id="CAH0105702.1"/>
    </source>
</evidence>
<comment type="caution">
    <text evidence="1">The sequence shown here is derived from an EMBL/GenBank/DDBJ whole genome shotgun (WGS) entry which is preliminary data.</text>
</comment>
<dbReference type="Proteomes" id="UP000789390">
    <property type="component" value="Unassembled WGS sequence"/>
</dbReference>
<keyword evidence="2" id="KW-1185">Reference proteome</keyword>
<dbReference type="PANTHER" id="PTHR45985">
    <property type="match status" value="1"/>
</dbReference>
<reference evidence="1" key="1">
    <citation type="submission" date="2021-11" db="EMBL/GenBank/DDBJ databases">
        <authorList>
            <person name="Schell T."/>
        </authorList>
    </citation>
    <scope>NUCLEOTIDE SEQUENCE</scope>
    <source>
        <strain evidence="1">M5</strain>
    </source>
</reference>
<dbReference type="OrthoDB" id="504708at2759"/>
<proteinExistence type="predicted"/>
<evidence type="ECO:0000313" key="2">
    <source>
        <dbReference type="Proteomes" id="UP000789390"/>
    </source>
</evidence>
<dbReference type="PANTHER" id="PTHR45985:SF8">
    <property type="entry name" value="CHITIN DEACETYLASE-LIKE 9, ISOFORM A"/>
    <property type="match status" value="1"/>
</dbReference>
<dbReference type="EMBL" id="CAKKLH010000195">
    <property type="protein sequence ID" value="CAH0105702.1"/>
    <property type="molecule type" value="Genomic_DNA"/>
</dbReference>
<sequence length="187" mass="21936">MDPPIWPFTMDYGVTHDCVIAPYTNETHPGLWDIPMVVFQNGENGKVCSNLTPCILTASEIFDYFMFNFERYNNTRTPFDIYQHIYWLAKRQVDKESYYITTNKWLTTIFLIVIESQCRAQNRKFLITLNLFQVENEVWDLITRSLPSRISLAGRLIGDEIQLKQLTLPLFAQSTYFGIDFDLILNP</sequence>
<dbReference type="Gene3D" id="3.20.20.370">
    <property type="entry name" value="Glycoside hydrolase/deacetylase"/>
    <property type="match status" value="1"/>
</dbReference>
<gene>
    <name evidence="1" type="ORF">DGAL_LOCUS8767</name>
</gene>
<name>A0A8J2RVM4_9CRUS</name>
<organism evidence="1 2">
    <name type="scientific">Daphnia galeata</name>
    <dbReference type="NCBI Taxonomy" id="27404"/>
    <lineage>
        <taxon>Eukaryota</taxon>
        <taxon>Metazoa</taxon>
        <taxon>Ecdysozoa</taxon>
        <taxon>Arthropoda</taxon>
        <taxon>Crustacea</taxon>
        <taxon>Branchiopoda</taxon>
        <taxon>Diplostraca</taxon>
        <taxon>Cladocera</taxon>
        <taxon>Anomopoda</taxon>
        <taxon>Daphniidae</taxon>
        <taxon>Daphnia</taxon>
    </lineage>
</organism>